<comment type="caution">
    <text evidence="2">The sequence shown here is derived from an EMBL/GenBank/DDBJ whole genome shotgun (WGS) entry which is preliminary data.</text>
</comment>
<keyword evidence="3" id="KW-1185">Reference proteome</keyword>
<evidence type="ECO:0000313" key="3">
    <source>
        <dbReference type="Proteomes" id="UP000582837"/>
    </source>
</evidence>
<dbReference type="RefSeq" id="WP_170035439.1">
    <property type="nucleotide sequence ID" value="NZ_JABDTL010000001.1"/>
</dbReference>
<proteinExistence type="predicted"/>
<dbReference type="AlphaFoldDB" id="A0A841H4Y4"/>
<dbReference type="SUPFAM" id="SSF103196">
    <property type="entry name" value="Roadblock/LC7 domain"/>
    <property type="match status" value="1"/>
</dbReference>
<organism evidence="2 3">
    <name type="scientific">Longimicrobium terrae</name>
    <dbReference type="NCBI Taxonomy" id="1639882"/>
    <lineage>
        <taxon>Bacteria</taxon>
        <taxon>Pseudomonadati</taxon>
        <taxon>Gemmatimonadota</taxon>
        <taxon>Longimicrobiia</taxon>
        <taxon>Longimicrobiales</taxon>
        <taxon>Longimicrobiaceae</taxon>
        <taxon>Longimicrobium</taxon>
    </lineage>
</organism>
<protein>
    <submittedName>
        <fullName evidence="2">Putative regulator of Ras-like GTPase activity (Roadblock/LC7/MglB family)</fullName>
    </submittedName>
</protein>
<evidence type="ECO:0000313" key="2">
    <source>
        <dbReference type="EMBL" id="MBB6072839.1"/>
    </source>
</evidence>
<dbReference type="Gene3D" id="3.30.450.30">
    <property type="entry name" value="Dynein light chain 2a, cytoplasmic"/>
    <property type="match status" value="1"/>
</dbReference>
<dbReference type="InterPro" id="IPR004942">
    <property type="entry name" value="Roadblock/LAMTOR2_dom"/>
</dbReference>
<evidence type="ECO:0000259" key="1">
    <source>
        <dbReference type="SMART" id="SM00960"/>
    </source>
</evidence>
<dbReference type="SMART" id="SM00960">
    <property type="entry name" value="Robl_LC7"/>
    <property type="match status" value="1"/>
</dbReference>
<dbReference type="EMBL" id="JACHIA010000018">
    <property type="protein sequence ID" value="MBB6072839.1"/>
    <property type="molecule type" value="Genomic_DNA"/>
</dbReference>
<accession>A0A841H4Y4</accession>
<sequence length="117" mass="12331">MSAYRDMLHRINRIPGVRGSMIVAAEDGLIVEEDLMVGVPGPAAAALVASLFRRARRSVSTAEFGSAAYMQVEGDDGLLFAAAPPQLGDLLLVVIADSRVNVGLVRLEAQKVVEALG</sequence>
<feature type="domain" description="Roadblock/LAMTOR2" evidence="1">
    <location>
        <begin position="4"/>
        <end position="96"/>
    </location>
</feature>
<dbReference type="Proteomes" id="UP000582837">
    <property type="component" value="Unassembled WGS sequence"/>
</dbReference>
<gene>
    <name evidence="2" type="ORF">HNQ61_004503</name>
</gene>
<name>A0A841H4Y4_9BACT</name>
<dbReference type="Pfam" id="PF03259">
    <property type="entry name" value="Robl_LC7"/>
    <property type="match status" value="1"/>
</dbReference>
<reference evidence="2 3" key="1">
    <citation type="submission" date="2020-08" db="EMBL/GenBank/DDBJ databases">
        <title>Genomic Encyclopedia of Type Strains, Phase IV (KMG-IV): sequencing the most valuable type-strain genomes for metagenomic binning, comparative biology and taxonomic classification.</title>
        <authorList>
            <person name="Goeker M."/>
        </authorList>
    </citation>
    <scope>NUCLEOTIDE SEQUENCE [LARGE SCALE GENOMIC DNA]</scope>
    <source>
        <strain evidence="2 3">DSM 29007</strain>
    </source>
</reference>